<dbReference type="InterPro" id="IPR020472">
    <property type="entry name" value="WD40_PAC1"/>
</dbReference>
<dbReference type="SUPFAM" id="SSF50978">
    <property type="entry name" value="WD40 repeat-like"/>
    <property type="match status" value="1"/>
</dbReference>
<dbReference type="EMBL" id="CAJVPY010011730">
    <property type="protein sequence ID" value="CAG8729277.1"/>
    <property type="molecule type" value="Genomic_DNA"/>
</dbReference>
<keyword evidence="6" id="KW-1185">Reference proteome</keyword>
<dbReference type="Gene3D" id="3.40.630.10">
    <property type="entry name" value="Zn peptidases"/>
    <property type="match status" value="1"/>
</dbReference>
<keyword evidence="1 4" id="KW-0853">WD repeat</keyword>
<dbReference type="PROSITE" id="PS50294">
    <property type="entry name" value="WD_REPEATS_REGION"/>
    <property type="match status" value="2"/>
</dbReference>
<dbReference type="OrthoDB" id="7832001at2759"/>
<sequence>MQQYSSINFNQSLLTSKPIEKTINENFDAKYEVIQRINSPTPLRSLNRIPQKLEIQPTKPSHTITLGDNSALSLVCSYKYLFSGSQDPYIRVWDLSTFQLIKTLRGHTGGVLCLNLSKDYTMLFSSSGDGTVRVWDTETLNCLYVIQSSHDVGDLFSVVYSDSLETLYIGCQNTSIQQFDLSNKEKYRTLHSLNTCKCSKFFGTLPVKCSSENEEAETANVYTEISYIPKHEDDISDNDIPRYEIDETMVHWNSHNGYVYALLLGKNKDGEILVSGSGDGDVKIWSIEKNSMNLLQILKGTDAGVLTLALHEDLLFCGTQGGDIKIYDLETYQNIRSLVAHEYKHDDVLTLAINDNNLYSGSADGTIKKWSKTFEILDTFRDHTGIILSLTLSPIELSLHKRWLISGANDQLIKFWSLPVSINDQESMDTSATDVMLYALSKWVSLRTVSGNERYLEECLRGAKFLKSIFEQLGATAFLLPGAPGKNPLVFGKFLGIKDNKLATDISKVQKTFNILVYGHYDVVDAEEEGWLSNPFEMF</sequence>
<dbReference type="PROSITE" id="PS50082">
    <property type="entry name" value="WD_REPEATS_2"/>
    <property type="match status" value="3"/>
</dbReference>
<feature type="repeat" description="WD" evidence="4">
    <location>
        <begin position="104"/>
        <end position="145"/>
    </location>
</feature>
<organism evidence="5 6">
    <name type="scientific">Dentiscutata erythropus</name>
    <dbReference type="NCBI Taxonomy" id="1348616"/>
    <lineage>
        <taxon>Eukaryota</taxon>
        <taxon>Fungi</taxon>
        <taxon>Fungi incertae sedis</taxon>
        <taxon>Mucoromycota</taxon>
        <taxon>Glomeromycotina</taxon>
        <taxon>Glomeromycetes</taxon>
        <taxon>Diversisporales</taxon>
        <taxon>Gigasporaceae</taxon>
        <taxon>Dentiscutata</taxon>
    </lineage>
</organism>
<proteinExistence type="predicted"/>
<dbReference type="InterPro" id="IPR001680">
    <property type="entry name" value="WD40_rpt"/>
</dbReference>
<gene>
    <name evidence="5" type="ORF">DERYTH_LOCUS14980</name>
</gene>
<evidence type="ECO:0000313" key="6">
    <source>
        <dbReference type="Proteomes" id="UP000789405"/>
    </source>
</evidence>
<dbReference type="InterPro" id="IPR019775">
    <property type="entry name" value="WD40_repeat_CS"/>
</dbReference>
<accession>A0A9N9ID47</accession>
<keyword evidence="3" id="KW-0378">Hydrolase</keyword>
<feature type="repeat" description="WD" evidence="4">
    <location>
        <begin position="80"/>
        <end position="103"/>
    </location>
</feature>
<feature type="repeat" description="WD" evidence="4">
    <location>
        <begin position="252"/>
        <end position="295"/>
    </location>
</feature>
<dbReference type="Pfam" id="PF00400">
    <property type="entry name" value="WD40"/>
    <property type="match status" value="5"/>
</dbReference>
<evidence type="ECO:0000256" key="4">
    <source>
        <dbReference type="PROSITE-ProRule" id="PRU00221"/>
    </source>
</evidence>
<comment type="caution">
    <text evidence="5">The sequence shown here is derived from an EMBL/GenBank/DDBJ whole genome shotgun (WGS) entry which is preliminary data.</text>
</comment>
<name>A0A9N9ID47_9GLOM</name>
<dbReference type="Gene3D" id="2.130.10.10">
    <property type="entry name" value="YVTN repeat-like/Quinoprotein amine dehydrogenase"/>
    <property type="match status" value="2"/>
</dbReference>
<evidence type="ECO:0000256" key="3">
    <source>
        <dbReference type="ARBA" id="ARBA00022801"/>
    </source>
</evidence>
<dbReference type="InterPro" id="IPR015943">
    <property type="entry name" value="WD40/YVTN_repeat-like_dom_sf"/>
</dbReference>
<dbReference type="PANTHER" id="PTHR19848:SF8">
    <property type="entry name" value="F-BOX AND WD REPEAT DOMAIN CONTAINING 7"/>
    <property type="match status" value="1"/>
</dbReference>
<dbReference type="PROSITE" id="PS00758">
    <property type="entry name" value="ARGE_DAPE_CPG2_1"/>
    <property type="match status" value="1"/>
</dbReference>
<feature type="non-terminal residue" evidence="5">
    <location>
        <position position="539"/>
    </location>
</feature>
<dbReference type="InterPro" id="IPR001261">
    <property type="entry name" value="ArgE/DapE_CS"/>
</dbReference>
<dbReference type="CDD" id="cd00200">
    <property type="entry name" value="WD40"/>
    <property type="match status" value="1"/>
</dbReference>
<protein>
    <submittedName>
        <fullName evidence="5">8476_t:CDS:1</fullName>
    </submittedName>
</protein>
<dbReference type="AlphaFoldDB" id="A0A9N9ID47"/>
<dbReference type="InterPro" id="IPR036322">
    <property type="entry name" value="WD40_repeat_dom_sf"/>
</dbReference>
<dbReference type="SMART" id="SM00320">
    <property type="entry name" value="WD40"/>
    <property type="match status" value="7"/>
</dbReference>
<dbReference type="PROSITE" id="PS00678">
    <property type="entry name" value="WD_REPEATS_1"/>
    <property type="match status" value="1"/>
</dbReference>
<dbReference type="PRINTS" id="PR00320">
    <property type="entry name" value="GPROTEINBRPT"/>
</dbReference>
<evidence type="ECO:0000313" key="5">
    <source>
        <dbReference type="EMBL" id="CAG8729277.1"/>
    </source>
</evidence>
<keyword evidence="2" id="KW-0677">Repeat</keyword>
<reference evidence="5" key="1">
    <citation type="submission" date="2021-06" db="EMBL/GenBank/DDBJ databases">
        <authorList>
            <person name="Kallberg Y."/>
            <person name="Tangrot J."/>
            <person name="Rosling A."/>
        </authorList>
    </citation>
    <scope>NUCLEOTIDE SEQUENCE</scope>
    <source>
        <strain evidence="5">MA453B</strain>
    </source>
</reference>
<dbReference type="Proteomes" id="UP000789405">
    <property type="component" value="Unassembled WGS sequence"/>
</dbReference>
<evidence type="ECO:0000256" key="1">
    <source>
        <dbReference type="ARBA" id="ARBA00022574"/>
    </source>
</evidence>
<dbReference type="PANTHER" id="PTHR19848">
    <property type="entry name" value="WD40 REPEAT PROTEIN"/>
    <property type="match status" value="1"/>
</dbReference>
<evidence type="ECO:0000256" key="2">
    <source>
        <dbReference type="ARBA" id="ARBA00022737"/>
    </source>
</evidence>
<dbReference type="SUPFAM" id="SSF53187">
    <property type="entry name" value="Zn-dependent exopeptidases"/>
    <property type="match status" value="1"/>
</dbReference>